<dbReference type="EMBL" id="KN577278">
    <property type="protein sequence ID" value="KHJ82757.1"/>
    <property type="molecule type" value="Genomic_DNA"/>
</dbReference>
<keyword evidence="2" id="KW-1185">Reference proteome</keyword>
<evidence type="ECO:0000313" key="2">
    <source>
        <dbReference type="Proteomes" id="UP000053660"/>
    </source>
</evidence>
<protein>
    <submittedName>
        <fullName evidence="1">Uncharacterized protein</fullName>
    </submittedName>
</protein>
<proteinExistence type="predicted"/>
<dbReference type="AlphaFoldDB" id="A0A0B1SGU8"/>
<organism evidence="1 2">
    <name type="scientific">Oesophagostomum dentatum</name>
    <name type="common">Nodular worm</name>
    <dbReference type="NCBI Taxonomy" id="61180"/>
    <lineage>
        <taxon>Eukaryota</taxon>
        <taxon>Metazoa</taxon>
        <taxon>Ecdysozoa</taxon>
        <taxon>Nematoda</taxon>
        <taxon>Chromadorea</taxon>
        <taxon>Rhabditida</taxon>
        <taxon>Rhabditina</taxon>
        <taxon>Rhabditomorpha</taxon>
        <taxon>Strongyloidea</taxon>
        <taxon>Strongylidae</taxon>
        <taxon>Oesophagostomum</taxon>
    </lineage>
</organism>
<evidence type="ECO:0000313" key="1">
    <source>
        <dbReference type="EMBL" id="KHJ82757.1"/>
    </source>
</evidence>
<reference evidence="1 2" key="1">
    <citation type="submission" date="2014-03" db="EMBL/GenBank/DDBJ databases">
        <title>Draft genome of the hookworm Oesophagostomum dentatum.</title>
        <authorList>
            <person name="Mitreva M."/>
        </authorList>
    </citation>
    <scope>NUCLEOTIDE SEQUENCE [LARGE SCALE GENOMIC DNA]</scope>
    <source>
        <strain evidence="1 2">OD-Hann</strain>
    </source>
</reference>
<sequence>MLFFFQHPTTIALCDWRRSPIMSSNTLIALFCSFSARSLFA</sequence>
<dbReference type="Proteomes" id="UP000053660">
    <property type="component" value="Unassembled WGS sequence"/>
</dbReference>
<gene>
    <name evidence="1" type="ORF">OESDEN_17548</name>
</gene>
<accession>A0A0B1SGU8</accession>
<name>A0A0B1SGU8_OESDE</name>